<keyword evidence="5" id="KW-0804">Transcription</keyword>
<proteinExistence type="predicted"/>
<keyword evidence="4" id="KW-0238">DNA-binding</keyword>
<evidence type="ECO:0000313" key="9">
    <source>
        <dbReference type="EMBL" id="EKX54759.1"/>
    </source>
</evidence>
<feature type="region of interest" description="Disordered" evidence="7">
    <location>
        <begin position="217"/>
        <end position="238"/>
    </location>
</feature>
<dbReference type="Pfam" id="PF02042">
    <property type="entry name" value="RWP-RK"/>
    <property type="match status" value="1"/>
</dbReference>
<dbReference type="GO" id="GO:0003677">
    <property type="term" value="F:DNA binding"/>
    <property type="evidence" value="ECO:0007669"/>
    <property type="project" value="UniProtKB-KW"/>
</dbReference>
<feature type="region of interest" description="Disordered" evidence="7">
    <location>
        <begin position="38"/>
        <end position="58"/>
    </location>
</feature>
<dbReference type="Proteomes" id="UP000011087">
    <property type="component" value="Unassembled WGS sequence"/>
</dbReference>
<dbReference type="InterPro" id="IPR044607">
    <property type="entry name" value="RKD-like"/>
</dbReference>
<reference evidence="9 11" key="1">
    <citation type="journal article" date="2012" name="Nature">
        <title>Algal genomes reveal evolutionary mosaicism and the fate of nucleomorphs.</title>
        <authorList>
            <consortium name="DOE Joint Genome Institute"/>
            <person name="Curtis B.A."/>
            <person name="Tanifuji G."/>
            <person name="Burki F."/>
            <person name="Gruber A."/>
            <person name="Irimia M."/>
            <person name="Maruyama S."/>
            <person name="Arias M.C."/>
            <person name="Ball S.G."/>
            <person name="Gile G.H."/>
            <person name="Hirakawa Y."/>
            <person name="Hopkins J.F."/>
            <person name="Kuo A."/>
            <person name="Rensing S.A."/>
            <person name="Schmutz J."/>
            <person name="Symeonidi A."/>
            <person name="Elias M."/>
            <person name="Eveleigh R.J."/>
            <person name="Herman E.K."/>
            <person name="Klute M.J."/>
            <person name="Nakayama T."/>
            <person name="Obornik M."/>
            <person name="Reyes-Prieto A."/>
            <person name="Armbrust E.V."/>
            <person name="Aves S.J."/>
            <person name="Beiko R.G."/>
            <person name="Coutinho P."/>
            <person name="Dacks J.B."/>
            <person name="Durnford D.G."/>
            <person name="Fast N.M."/>
            <person name="Green B.R."/>
            <person name="Grisdale C.J."/>
            <person name="Hempel F."/>
            <person name="Henrissat B."/>
            <person name="Hoppner M.P."/>
            <person name="Ishida K."/>
            <person name="Kim E."/>
            <person name="Koreny L."/>
            <person name="Kroth P.G."/>
            <person name="Liu Y."/>
            <person name="Malik S.B."/>
            <person name="Maier U.G."/>
            <person name="McRose D."/>
            <person name="Mock T."/>
            <person name="Neilson J.A."/>
            <person name="Onodera N.T."/>
            <person name="Poole A.M."/>
            <person name="Pritham E.J."/>
            <person name="Richards T.A."/>
            <person name="Rocap G."/>
            <person name="Roy S.W."/>
            <person name="Sarai C."/>
            <person name="Schaack S."/>
            <person name="Shirato S."/>
            <person name="Slamovits C.H."/>
            <person name="Spencer D.F."/>
            <person name="Suzuki S."/>
            <person name="Worden A.Z."/>
            <person name="Zauner S."/>
            <person name="Barry K."/>
            <person name="Bell C."/>
            <person name="Bharti A.K."/>
            <person name="Crow J.A."/>
            <person name="Grimwood J."/>
            <person name="Kramer R."/>
            <person name="Lindquist E."/>
            <person name="Lucas S."/>
            <person name="Salamov A."/>
            <person name="McFadden G.I."/>
            <person name="Lane C.E."/>
            <person name="Keeling P.J."/>
            <person name="Gray M.W."/>
            <person name="Grigoriev I.V."/>
            <person name="Archibald J.M."/>
        </authorList>
    </citation>
    <scope>NUCLEOTIDE SEQUENCE</scope>
    <source>
        <strain evidence="9 11">CCMP2712</strain>
    </source>
</reference>
<keyword evidence="2" id="KW-0805">Transcription regulation</keyword>
<dbReference type="RefSeq" id="XP_005841739.1">
    <property type="nucleotide sequence ID" value="XM_005841682.1"/>
</dbReference>
<keyword evidence="3" id="KW-0175">Coiled coil</keyword>
<evidence type="ECO:0000256" key="6">
    <source>
        <dbReference type="ARBA" id="ARBA00023242"/>
    </source>
</evidence>
<dbReference type="PANTHER" id="PTHR46373:SF2">
    <property type="entry name" value="RWP-RK DOMAIN-CONTAINING PROTEIN"/>
    <property type="match status" value="1"/>
</dbReference>
<evidence type="ECO:0000256" key="5">
    <source>
        <dbReference type="ARBA" id="ARBA00023163"/>
    </source>
</evidence>
<feature type="domain" description="RWP-RK" evidence="8">
    <location>
        <begin position="159"/>
        <end position="238"/>
    </location>
</feature>
<sequence>MWSDDESLTAWSPSDTSYDMEDDMSACSSVSSADWLDLSTSTAGSQPSSAFSSPTEAPLKSYPIPSLPKAHGACKAGFEPDWHALLASPLVLGGDWAAALDAVGIPDEPEDQLDSCYIAAHRIPESPTPDQPEPASQGLGASRTAAGAARLRSLPTRPDVVVIHSRQLTAGDGPVEITRERLAEHFHESLEVAAAKIGIGKSTMKLVCRRLGVGHWPYKHQGKRGSTGGRRREVYSSD</sequence>
<reference evidence="10" key="3">
    <citation type="submission" date="2016-03" db="UniProtKB">
        <authorList>
            <consortium name="EnsemblProtists"/>
        </authorList>
    </citation>
    <scope>IDENTIFICATION</scope>
</reference>
<gene>
    <name evidence="9" type="ORF">GUITHDRAFT_99412</name>
</gene>
<reference evidence="11" key="2">
    <citation type="submission" date="2012-11" db="EMBL/GenBank/DDBJ databases">
        <authorList>
            <person name="Kuo A."/>
            <person name="Curtis B.A."/>
            <person name="Tanifuji G."/>
            <person name="Burki F."/>
            <person name="Gruber A."/>
            <person name="Irimia M."/>
            <person name="Maruyama S."/>
            <person name="Arias M.C."/>
            <person name="Ball S.G."/>
            <person name="Gile G.H."/>
            <person name="Hirakawa Y."/>
            <person name="Hopkins J.F."/>
            <person name="Rensing S.A."/>
            <person name="Schmutz J."/>
            <person name="Symeonidi A."/>
            <person name="Elias M."/>
            <person name="Eveleigh R.J."/>
            <person name="Herman E.K."/>
            <person name="Klute M.J."/>
            <person name="Nakayama T."/>
            <person name="Obornik M."/>
            <person name="Reyes-Prieto A."/>
            <person name="Armbrust E.V."/>
            <person name="Aves S.J."/>
            <person name="Beiko R.G."/>
            <person name="Coutinho P."/>
            <person name="Dacks J.B."/>
            <person name="Durnford D.G."/>
            <person name="Fast N.M."/>
            <person name="Green B.R."/>
            <person name="Grisdale C."/>
            <person name="Hempe F."/>
            <person name="Henrissat B."/>
            <person name="Hoppner M.P."/>
            <person name="Ishida K.-I."/>
            <person name="Kim E."/>
            <person name="Koreny L."/>
            <person name="Kroth P.G."/>
            <person name="Liu Y."/>
            <person name="Malik S.-B."/>
            <person name="Maier U.G."/>
            <person name="McRose D."/>
            <person name="Mock T."/>
            <person name="Neilson J.A."/>
            <person name="Onodera N.T."/>
            <person name="Poole A.M."/>
            <person name="Pritham E.J."/>
            <person name="Richards T.A."/>
            <person name="Rocap G."/>
            <person name="Roy S.W."/>
            <person name="Sarai C."/>
            <person name="Schaack S."/>
            <person name="Shirato S."/>
            <person name="Slamovits C.H."/>
            <person name="Spencer D.F."/>
            <person name="Suzuki S."/>
            <person name="Worden A.Z."/>
            <person name="Zauner S."/>
            <person name="Barry K."/>
            <person name="Bell C."/>
            <person name="Bharti A.K."/>
            <person name="Crow J.A."/>
            <person name="Grimwood J."/>
            <person name="Kramer R."/>
            <person name="Lindquist E."/>
            <person name="Lucas S."/>
            <person name="Salamov A."/>
            <person name="McFadden G.I."/>
            <person name="Lane C.E."/>
            <person name="Keeling P.J."/>
            <person name="Gray M.W."/>
            <person name="Grigoriev I.V."/>
            <person name="Archibald J.M."/>
        </authorList>
    </citation>
    <scope>NUCLEOTIDE SEQUENCE</scope>
    <source>
        <strain evidence="11">CCMP2712</strain>
    </source>
</reference>
<keyword evidence="11" id="KW-1185">Reference proteome</keyword>
<dbReference type="EnsemblProtists" id="EKX54759">
    <property type="protein sequence ID" value="EKX54759"/>
    <property type="gene ID" value="GUITHDRAFT_99412"/>
</dbReference>
<organism evidence="9">
    <name type="scientific">Guillardia theta (strain CCMP2712)</name>
    <name type="common">Cryptophyte</name>
    <dbReference type="NCBI Taxonomy" id="905079"/>
    <lineage>
        <taxon>Eukaryota</taxon>
        <taxon>Cryptophyceae</taxon>
        <taxon>Pyrenomonadales</taxon>
        <taxon>Geminigeraceae</taxon>
        <taxon>Guillardia</taxon>
    </lineage>
</organism>
<evidence type="ECO:0000256" key="3">
    <source>
        <dbReference type="ARBA" id="ARBA00023054"/>
    </source>
</evidence>
<name>L1K2F2_GUITC</name>
<dbReference type="KEGG" id="gtt:GUITHDRAFT_99412"/>
<evidence type="ECO:0000256" key="4">
    <source>
        <dbReference type="ARBA" id="ARBA00023125"/>
    </source>
</evidence>
<dbReference type="HOGENOM" id="CLU_1313038_0_0_1"/>
<feature type="region of interest" description="Disordered" evidence="7">
    <location>
        <begin position="123"/>
        <end position="147"/>
    </location>
</feature>
<dbReference type="AlphaFoldDB" id="L1K2F2"/>
<evidence type="ECO:0000256" key="2">
    <source>
        <dbReference type="ARBA" id="ARBA00023015"/>
    </source>
</evidence>
<dbReference type="PANTHER" id="PTHR46373">
    <property type="entry name" value="PROTEIN RKD4"/>
    <property type="match status" value="1"/>
</dbReference>
<dbReference type="PROSITE" id="PS51519">
    <property type="entry name" value="RWP_RK"/>
    <property type="match status" value="1"/>
</dbReference>
<evidence type="ECO:0000313" key="10">
    <source>
        <dbReference type="EnsemblProtists" id="EKX54759"/>
    </source>
</evidence>
<feature type="compositionally biased region" description="Polar residues" evidence="7">
    <location>
        <begin position="38"/>
        <end position="55"/>
    </location>
</feature>
<dbReference type="OrthoDB" id="6270329at2759"/>
<accession>L1K2F2</accession>
<comment type="function">
    <text evidence="1">Putative transcription factor.</text>
</comment>
<dbReference type="EMBL" id="JH992966">
    <property type="protein sequence ID" value="EKX54759.1"/>
    <property type="molecule type" value="Genomic_DNA"/>
</dbReference>
<dbReference type="InterPro" id="IPR003035">
    <property type="entry name" value="RWP-RK_dom"/>
</dbReference>
<evidence type="ECO:0000313" key="11">
    <source>
        <dbReference type="Proteomes" id="UP000011087"/>
    </source>
</evidence>
<feature type="region of interest" description="Disordered" evidence="7">
    <location>
        <begin position="1"/>
        <end position="23"/>
    </location>
</feature>
<evidence type="ECO:0000256" key="1">
    <source>
        <dbReference type="ARBA" id="ARBA00004049"/>
    </source>
</evidence>
<protein>
    <recommendedName>
        <fullName evidence="8">RWP-RK domain-containing protein</fullName>
    </recommendedName>
</protein>
<dbReference type="PaxDb" id="55529-EKX54759"/>
<dbReference type="GO" id="GO:0003700">
    <property type="term" value="F:DNA-binding transcription factor activity"/>
    <property type="evidence" value="ECO:0007669"/>
    <property type="project" value="InterPro"/>
</dbReference>
<dbReference type="GeneID" id="17311794"/>
<evidence type="ECO:0000259" key="8">
    <source>
        <dbReference type="PROSITE" id="PS51519"/>
    </source>
</evidence>
<keyword evidence="6" id="KW-0539">Nucleus</keyword>
<evidence type="ECO:0000256" key="7">
    <source>
        <dbReference type="SAM" id="MobiDB-lite"/>
    </source>
</evidence>